<dbReference type="Gene3D" id="1.10.10.10">
    <property type="entry name" value="Winged helix-like DNA-binding domain superfamily/Winged helix DNA-binding domain"/>
    <property type="match status" value="1"/>
</dbReference>
<dbReference type="PANTHER" id="PTHR30537:SF5">
    <property type="entry name" value="HTH-TYPE TRANSCRIPTIONAL ACTIVATOR TTDR-RELATED"/>
    <property type="match status" value="1"/>
</dbReference>
<dbReference type="GO" id="GO:0003677">
    <property type="term" value="F:DNA binding"/>
    <property type="evidence" value="ECO:0007669"/>
    <property type="project" value="UniProtKB-KW"/>
</dbReference>
<dbReference type="InterPro" id="IPR005119">
    <property type="entry name" value="LysR_subst-bd"/>
</dbReference>
<keyword evidence="2" id="KW-0805">Transcription regulation</keyword>
<dbReference type="RefSeq" id="WP_008106904.1">
    <property type="nucleotide sequence ID" value="NZ_FOSD01000006.1"/>
</dbReference>
<dbReference type="Proteomes" id="UP000198841">
    <property type="component" value="Unassembled WGS sequence"/>
</dbReference>
<reference evidence="6 7" key="1">
    <citation type="submission" date="2016-10" db="EMBL/GenBank/DDBJ databases">
        <authorList>
            <person name="Varghese N."/>
            <person name="Submissions S."/>
        </authorList>
    </citation>
    <scope>NUCLEOTIDE SEQUENCE [LARGE SCALE GENOMIC DNA]</scope>
    <source>
        <strain evidence="6 7">YR512</strain>
    </source>
</reference>
<dbReference type="InterPro" id="IPR000847">
    <property type="entry name" value="LysR_HTH_N"/>
</dbReference>
<proteinExistence type="inferred from homology"/>
<dbReference type="PRINTS" id="PR00039">
    <property type="entry name" value="HTHLYSR"/>
</dbReference>
<comment type="similarity">
    <text evidence="1">Belongs to the LysR transcriptional regulatory family.</text>
</comment>
<protein>
    <submittedName>
        <fullName evidence="6">DNA-binding transcriptional regulator, LysR family</fullName>
    </submittedName>
</protein>
<evidence type="ECO:0000313" key="6">
    <source>
        <dbReference type="EMBL" id="SFK31015.1"/>
    </source>
</evidence>
<dbReference type="Gene3D" id="3.40.190.290">
    <property type="match status" value="1"/>
</dbReference>
<accession>A0A1I3YGU5</accession>
<gene>
    <name evidence="6" type="ORF">SAMN05518863_10664</name>
</gene>
<evidence type="ECO:0000256" key="2">
    <source>
        <dbReference type="ARBA" id="ARBA00023015"/>
    </source>
</evidence>
<sequence>MNNKLNAINTFIRVAQAGSFSAAARLCGMKQSAVSQQIAALEEELGIVLLHRTTRAMKLTEQGERYLQQMQPLLAAMQEVESQLRPAQQALHGSVHIQLPSGLGQRFLPHLLALQTANPELHLTIALDDRVAELVSEGVDIALRLSERPPEMFPARLLARIETPLFAAPERVRATPITTLAELAAHPHVRFSGIDKEAPLRLISHQESVALAVNTVFRANSSEGLLQALQANIGVGGMQLPLVHEALQSGTLVRILPQYRLPDRFLYAVFPDARFISLRVRRVVEVIEQVLVDLIPAAD</sequence>
<evidence type="ECO:0000259" key="5">
    <source>
        <dbReference type="PROSITE" id="PS50931"/>
    </source>
</evidence>
<dbReference type="SUPFAM" id="SSF53850">
    <property type="entry name" value="Periplasmic binding protein-like II"/>
    <property type="match status" value="1"/>
</dbReference>
<organism evidence="6 7">
    <name type="scientific">Candidatus Pantoea symbiotica</name>
    <dbReference type="NCBI Taxonomy" id="1884370"/>
    <lineage>
        <taxon>Bacteria</taxon>
        <taxon>Pseudomonadati</taxon>
        <taxon>Pseudomonadota</taxon>
        <taxon>Gammaproteobacteria</taxon>
        <taxon>Enterobacterales</taxon>
        <taxon>Erwiniaceae</taxon>
        <taxon>Pantoea</taxon>
    </lineage>
</organism>
<evidence type="ECO:0000256" key="1">
    <source>
        <dbReference type="ARBA" id="ARBA00009437"/>
    </source>
</evidence>
<dbReference type="EMBL" id="FOSD01000006">
    <property type="protein sequence ID" value="SFK31015.1"/>
    <property type="molecule type" value="Genomic_DNA"/>
</dbReference>
<dbReference type="SUPFAM" id="SSF46785">
    <property type="entry name" value="Winged helix' DNA-binding domain"/>
    <property type="match status" value="1"/>
</dbReference>
<evidence type="ECO:0000256" key="3">
    <source>
        <dbReference type="ARBA" id="ARBA00023125"/>
    </source>
</evidence>
<keyword evidence="4" id="KW-0804">Transcription</keyword>
<dbReference type="InterPro" id="IPR036390">
    <property type="entry name" value="WH_DNA-bd_sf"/>
</dbReference>
<feature type="domain" description="HTH lysR-type" evidence="5">
    <location>
        <begin position="1"/>
        <end position="60"/>
    </location>
</feature>
<evidence type="ECO:0000313" key="7">
    <source>
        <dbReference type="Proteomes" id="UP000198841"/>
    </source>
</evidence>
<dbReference type="InterPro" id="IPR058163">
    <property type="entry name" value="LysR-type_TF_proteobact-type"/>
</dbReference>
<dbReference type="PROSITE" id="PS50931">
    <property type="entry name" value="HTH_LYSR"/>
    <property type="match status" value="1"/>
</dbReference>
<dbReference type="InterPro" id="IPR036388">
    <property type="entry name" value="WH-like_DNA-bd_sf"/>
</dbReference>
<dbReference type="CDD" id="cd08422">
    <property type="entry name" value="PBP2_CrgA_like"/>
    <property type="match status" value="1"/>
</dbReference>
<dbReference type="PANTHER" id="PTHR30537">
    <property type="entry name" value="HTH-TYPE TRANSCRIPTIONAL REGULATOR"/>
    <property type="match status" value="1"/>
</dbReference>
<evidence type="ECO:0000256" key="4">
    <source>
        <dbReference type="ARBA" id="ARBA00023163"/>
    </source>
</evidence>
<keyword evidence="7" id="KW-1185">Reference proteome</keyword>
<name>A0A1I3YGU5_9GAMM</name>
<comment type="caution">
    <text evidence="6">The sequence shown here is derived from an EMBL/GenBank/DDBJ whole genome shotgun (WGS) entry which is preliminary data.</text>
</comment>
<dbReference type="Pfam" id="PF00126">
    <property type="entry name" value="HTH_1"/>
    <property type="match status" value="1"/>
</dbReference>
<keyword evidence="3 6" id="KW-0238">DNA-binding</keyword>
<dbReference type="Pfam" id="PF03466">
    <property type="entry name" value="LysR_substrate"/>
    <property type="match status" value="1"/>
</dbReference>